<comment type="caution">
    <text evidence="1">The sequence shown here is derived from an EMBL/GenBank/DDBJ whole genome shotgun (WGS) entry which is preliminary data.</text>
</comment>
<protein>
    <recommendedName>
        <fullName evidence="3">Embryonic protein DC-8-like</fullName>
    </recommendedName>
</protein>
<dbReference type="GO" id="GO:0005634">
    <property type="term" value="C:nucleus"/>
    <property type="evidence" value="ECO:0000318"/>
    <property type="project" value="GO_Central"/>
</dbReference>
<evidence type="ECO:0000313" key="2">
    <source>
        <dbReference type="Proteomes" id="UP000222542"/>
    </source>
</evidence>
<proteinExistence type="predicted"/>
<dbReference type="EMBL" id="AYRZ02000004">
    <property type="protein sequence ID" value="PHT83205.1"/>
    <property type="molecule type" value="Genomic_DNA"/>
</dbReference>
<reference evidence="1 2" key="2">
    <citation type="journal article" date="2017" name="Genome Biol.">
        <title>New reference genome sequences of hot pepper reveal the massive evolution of plant disease-resistance genes by retroduplication.</title>
        <authorList>
            <person name="Kim S."/>
            <person name="Park J."/>
            <person name="Yeom S.I."/>
            <person name="Kim Y.M."/>
            <person name="Seo E."/>
            <person name="Kim K.T."/>
            <person name="Kim M.S."/>
            <person name="Lee J.M."/>
            <person name="Cheong K."/>
            <person name="Shin H.S."/>
            <person name="Kim S.B."/>
            <person name="Han K."/>
            <person name="Lee J."/>
            <person name="Park M."/>
            <person name="Lee H.A."/>
            <person name="Lee H.Y."/>
            <person name="Lee Y."/>
            <person name="Oh S."/>
            <person name="Lee J.H."/>
            <person name="Choi E."/>
            <person name="Choi E."/>
            <person name="Lee S.E."/>
            <person name="Jeon J."/>
            <person name="Kim H."/>
            <person name="Choi G."/>
            <person name="Song H."/>
            <person name="Lee J."/>
            <person name="Lee S.C."/>
            <person name="Kwon J.K."/>
            <person name="Lee H.Y."/>
            <person name="Koo N."/>
            <person name="Hong Y."/>
            <person name="Kim R.W."/>
            <person name="Kang W.H."/>
            <person name="Huh J.H."/>
            <person name="Kang B.C."/>
            <person name="Yang T.J."/>
            <person name="Lee Y.H."/>
            <person name="Bennetzen J.L."/>
            <person name="Choi D."/>
        </authorList>
    </citation>
    <scope>NUCLEOTIDE SEQUENCE [LARGE SCALE GENOMIC DNA]</scope>
    <source>
        <strain evidence="2">cv. CM334</strain>
    </source>
</reference>
<name>A0A2G2ZMN3_CAPAN</name>
<dbReference type="PANTHER" id="PTHR47372">
    <property type="entry name" value="DAUER UP-REGULATED-RELATED"/>
    <property type="match status" value="1"/>
</dbReference>
<dbReference type="Proteomes" id="UP000222542">
    <property type="component" value="Unassembled WGS sequence"/>
</dbReference>
<evidence type="ECO:0000313" key="1">
    <source>
        <dbReference type="EMBL" id="PHT83205.1"/>
    </source>
</evidence>
<sequence>MCGDDVMCVLVFGGRGCYGGCKAENEFGNVNIEGEKAMQSAKEKADSLSDWASVKLSQSGSDSKKRITSDREVQKNYGIEEENEVDAVNLDEDDENIGDTPAVKNANVRFESVNLLPRPFRAPRARKIISIAWFRCPVSAATVIFEYLHLNFCSCSVRVSWEICSNGSSVLCNRGFVRLEYQYQEDTKDAASDAEETISSTAYVLLAGAHKEVSQKASGMANMASDKLGDVKNVACEKANQVMDAAAEMAYRAYERGKHSASDAYDFASEKAGKVNNIAQEKAHNAYDIASDKARHAMNTTSDMAANATEGAKHIASKAYDFASQKVDDGMRAASEMGGEAKGEVQDKAKDSTNDAHKCTSGEMNQAKDMASSSVGNAKEFLKVKASEAYGFATDKTGQAMDKVSDMAGKAKGGANDVYRYNI</sequence>
<evidence type="ECO:0008006" key="3">
    <source>
        <dbReference type="Google" id="ProtNLM"/>
    </source>
</evidence>
<keyword evidence="2" id="KW-1185">Reference proteome</keyword>
<accession>A0A2G2ZMN3</accession>
<organism evidence="1 2">
    <name type="scientific">Capsicum annuum</name>
    <name type="common">Capsicum pepper</name>
    <dbReference type="NCBI Taxonomy" id="4072"/>
    <lineage>
        <taxon>Eukaryota</taxon>
        <taxon>Viridiplantae</taxon>
        <taxon>Streptophyta</taxon>
        <taxon>Embryophyta</taxon>
        <taxon>Tracheophyta</taxon>
        <taxon>Spermatophyta</taxon>
        <taxon>Magnoliopsida</taxon>
        <taxon>eudicotyledons</taxon>
        <taxon>Gunneridae</taxon>
        <taxon>Pentapetalae</taxon>
        <taxon>asterids</taxon>
        <taxon>lamiids</taxon>
        <taxon>Solanales</taxon>
        <taxon>Solanaceae</taxon>
        <taxon>Solanoideae</taxon>
        <taxon>Capsiceae</taxon>
        <taxon>Capsicum</taxon>
    </lineage>
</organism>
<gene>
    <name evidence="1" type="ORF">T459_11648</name>
</gene>
<reference evidence="1 2" key="1">
    <citation type="journal article" date="2014" name="Nat. Genet.">
        <title>Genome sequence of the hot pepper provides insights into the evolution of pungency in Capsicum species.</title>
        <authorList>
            <person name="Kim S."/>
            <person name="Park M."/>
            <person name="Yeom S.I."/>
            <person name="Kim Y.M."/>
            <person name="Lee J.M."/>
            <person name="Lee H.A."/>
            <person name="Seo E."/>
            <person name="Choi J."/>
            <person name="Cheong K."/>
            <person name="Kim K.T."/>
            <person name="Jung K."/>
            <person name="Lee G.W."/>
            <person name="Oh S.K."/>
            <person name="Bae C."/>
            <person name="Kim S.B."/>
            <person name="Lee H.Y."/>
            <person name="Kim S.Y."/>
            <person name="Kim M.S."/>
            <person name="Kang B.C."/>
            <person name="Jo Y.D."/>
            <person name="Yang H.B."/>
            <person name="Jeong H.J."/>
            <person name="Kang W.H."/>
            <person name="Kwon J.K."/>
            <person name="Shin C."/>
            <person name="Lim J.Y."/>
            <person name="Park J.H."/>
            <person name="Huh J.H."/>
            <person name="Kim J.S."/>
            <person name="Kim B.D."/>
            <person name="Cohen O."/>
            <person name="Paran I."/>
            <person name="Suh M.C."/>
            <person name="Lee S.B."/>
            <person name="Kim Y.K."/>
            <person name="Shin Y."/>
            <person name="Noh S.J."/>
            <person name="Park J."/>
            <person name="Seo Y.S."/>
            <person name="Kwon S.Y."/>
            <person name="Kim H.A."/>
            <person name="Park J.M."/>
            <person name="Kim H.J."/>
            <person name="Choi S.B."/>
            <person name="Bosland P.W."/>
            <person name="Reeves G."/>
            <person name="Jo S.H."/>
            <person name="Lee B.W."/>
            <person name="Cho H.T."/>
            <person name="Choi H.S."/>
            <person name="Lee M.S."/>
            <person name="Yu Y."/>
            <person name="Do Choi Y."/>
            <person name="Park B.S."/>
            <person name="van Deynze A."/>
            <person name="Ashrafi H."/>
            <person name="Hill T."/>
            <person name="Kim W.T."/>
            <person name="Pai H.S."/>
            <person name="Ahn H.K."/>
            <person name="Yeam I."/>
            <person name="Giovannoni J.J."/>
            <person name="Rose J.K."/>
            <person name="Sorensen I."/>
            <person name="Lee S.J."/>
            <person name="Kim R.W."/>
            <person name="Choi I.Y."/>
            <person name="Choi B.S."/>
            <person name="Lim J.S."/>
            <person name="Lee Y.H."/>
            <person name="Choi D."/>
        </authorList>
    </citation>
    <scope>NUCLEOTIDE SEQUENCE [LARGE SCALE GENOMIC DNA]</scope>
    <source>
        <strain evidence="2">cv. CM334</strain>
    </source>
</reference>
<dbReference type="Gramene" id="PHT83205">
    <property type="protein sequence ID" value="PHT83205"/>
    <property type="gene ID" value="T459_11648"/>
</dbReference>
<dbReference type="Gene3D" id="6.10.140.1430">
    <property type="match status" value="1"/>
</dbReference>
<dbReference type="AlphaFoldDB" id="A0A2G2ZMN3"/>
<dbReference type="PANTHER" id="PTHR47372:SF11">
    <property type="entry name" value="RE19971P"/>
    <property type="match status" value="1"/>
</dbReference>